<evidence type="ECO:0000256" key="1">
    <source>
        <dbReference type="ARBA" id="ARBA00001933"/>
    </source>
</evidence>
<dbReference type="GO" id="GO:0016740">
    <property type="term" value="F:transferase activity"/>
    <property type="evidence" value="ECO:0007669"/>
    <property type="project" value="UniProtKB-KW"/>
</dbReference>
<comment type="cofactor">
    <cofactor evidence="1">
        <name>pyridoxal 5'-phosphate</name>
        <dbReference type="ChEBI" id="CHEBI:597326"/>
    </cofactor>
</comment>
<dbReference type="SUPFAM" id="SSF53383">
    <property type="entry name" value="PLP-dependent transferases"/>
    <property type="match status" value="1"/>
</dbReference>
<evidence type="ECO:0000313" key="10">
    <source>
        <dbReference type="Ensembl" id="ENSAMXP00005035888.1"/>
    </source>
</evidence>
<dbReference type="InterPro" id="IPR000192">
    <property type="entry name" value="Aminotrans_V_dom"/>
</dbReference>
<dbReference type="GO" id="GO:0009000">
    <property type="term" value="F:selenocysteine lyase activity"/>
    <property type="evidence" value="ECO:0007669"/>
    <property type="project" value="UniProtKB-EC"/>
</dbReference>
<dbReference type="PANTHER" id="PTHR11601">
    <property type="entry name" value="CYSTEINE DESULFURYLASE FAMILY MEMBER"/>
    <property type="match status" value="1"/>
</dbReference>
<comment type="subunit">
    <text evidence="3">Homodimer.</text>
</comment>
<evidence type="ECO:0000256" key="3">
    <source>
        <dbReference type="ARBA" id="ARBA00011738"/>
    </source>
</evidence>
<keyword evidence="4" id="KW-0963">Cytoplasm</keyword>
<comment type="function">
    <text evidence="6">Catalyzes the decomposition of L-selenocysteine to L-alanine and elemental selenium.</text>
</comment>
<protein>
    <recommendedName>
        <fullName evidence="8">Selenocysteine lyase</fullName>
        <ecNumber evidence="7">4.4.1.16</ecNumber>
    </recommendedName>
</protein>
<evidence type="ECO:0000256" key="7">
    <source>
        <dbReference type="ARBA" id="ARBA00039054"/>
    </source>
</evidence>
<evidence type="ECO:0000313" key="11">
    <source>
        <dbReference type="Proteomes" id="UP000694621"/>
    </source>
</evidence>
<dbReference type="AlphaFoldDB" id="A0A8B9KGE9"/>
<dbReference type="GO" id="GO:0005829">
    <property type="term" value="C:cytosol"/>
    <property type="evidence" value="ECO:0007669"/>
    <property type="project" value="UniProtKB-SubCell"/>
</dbReference>
<dbReference type="PANTHER" id="PTHR11601:SF62">
    <property type="entry name" value="SELENOCYSTEINE LYASE"/>
    <property type="match status" value="1"/>
</dbReference>
<reference evidence="10" key="1">
    <citation type="submission" date="2025-08" db="UniProtKB">
        <authorList>
            <consortium name="Ensembl"/>
        </authorList>
    </citation>
    <scope>IDENTIFICATION</scope>
</reference>
<comment type="subcellular location">
    <subcellularLocation>
        <location evidence="2">Cytoplasm</location>
        <location evidence="2">Cytosol</location>
    </subcellularLocation>
</comment>
<evidence type="ECO:0000256" key="2">
    <source>
        <dbReference type="ARBA" id="ARBA00004514"/>
    </source>
</evidence>
<accession>A0A8B9KGE9</accession>
<evidence type="ECO:0000256" key="6">
    <source>
        <dbReference type="ARBA" id="ARBA00037407"/>
    </source>
</evidence>
<dbReference type="EC" id="4.4.1.16" evidence="7"/>
<feature type="domain" description="Aminotransferase class V" evidence="9">
    <location>
        <begin position="2"/>
        <end position="68"/>
    </location>
</feature>
<dbReference type="Gene3D" id="1.10.260.50">
    <property type="match status" value="1"/>
</dbReference>
<dbReference type="Ensembl" id="ENSAMXT00005039144.1">
    <property type="protein sequence ID" value="ENSAMXP00005035888.1"/>
    <property type="gene ID" value="ENSAMXG00005017190.1"/>
</dbReference>
<dbReference type="Proteomes" id="UP000694621">
    <property type="component" value="Unplaced"/>
</dbReference>
<keyword evidence="5" id="KW-0808">Transferase</keyword>
<dbReference type="InterPro" id="IPR015424">
    <property type="entry name" value="PyrdxlP-dep_Trfase"/>
</dbReference>
<name>A0A8B9KGE9_ASTMX</name>
<evidence type="ECO:0000259" key="9">
    <source>
        <dbReference type="Pfam" id="PF00266"/>
    </source>
</evidence>
<sequence length="93" mass="9826">MDYNATTPVDPEVISAVTDALHHAWGNPSSTYLPGAKAKDIITQARGSIATMIGGKAADIIFTSGGTEVRASDQILPKIENCTLAVGRENWLN</sequence>
<dbReference type="Pfam" id="PF00266">
    <property type="entry name" value="Aminotran_5"/>
    <property type="match status" value="1"/>
</dbReference>
<dbReference type="InterPro" id="IPR015421">
    <property type="entry name" value="PyrdxlP-dep_Trfase_major"/>
</dbReference>
<evidence type="ECO:0000256" key="5">
    <source>
        <dbReference type="ARBA" id="ARBA00022679"/>
    </source>
</evidence>
<proteinExistence type="predicted"/>
<evidence type="ECO:0000256" key="4">
    <source>
        <dbReference type="ARBA" id="ARBA00022490"/>
    </source>
</evidence>
<dbReference type="Gene3D" id="3.40.640.10">
    <property type="entry name" value="Type I PLP-dependent aspartate aminotransferase-like (Major domain)"/>
    <property type="match status" value="1"/>
</dbReference>
<evidence type="ECO:0000256" key="8">
    <source>
        <dbReference type="ARBA" id="ARBA00040554"/>
    </source>
</evidence>
<organism evidence="10 11">
    <name type="scientific">Astyanax mexicanus</name>
    <name type="common">Blind cave fish</name>
    <name type="synonym">Astyanax fasciatus mexicanus</name>
    <dbReference type="NCBI Taxonomy" id="7994"/>
    <lineage>
        <taxon>Eukaryota</taxon>
        <taxon>Metazoa</taxon>
        <taxon>Chordata</taxon>
        <taxon>Craniata</taxon>
        <taxon>Vertebrata</taxon>
        <taxon>Euteleostomi</taxon>
        <taxon>Actinopterygii</taxon>
        <taxon>Neopterygii</taxon>
        <taxon>Teleostei</taxon>
        <taxon>Ostariophysi</taxon>
        <taxon>Characiformes</taxon>
        <taxon>Characoidei</taxon>
        <taxon>Acestrorhamphidae</taxon>
        <taxon>Acestrorhamphinae</taxon>
        <taxon>Astyanax</taxon>
    </lineage>
</organism>